<gene>
    <name evidence="4" type="ORF">SAMN04489742_3698</name>
</gene>
<accession>A0A1H1FWU6</accession>
<dbReference type="AlphaFoldDB" id="A0A1H1FWU6"/>
<feature type="region of interest" description="Disordered" evidence="1">
    <location>
        <begin position="1"/>
        <end position="27"/>
    </location>
</feature>
<evidence type="ECO:0000259" key="3">
    <source>
        <dbReference type="Pfam" id="PF07786"/>
    </source>
</evidence>
<dbReference type="EMBL" id="FNKH01000002">
    <property type="protein sequence ID" value="SDR05370.1"/>
    <property type="molecule type" value="Genomic_DNA"/>
</dbReference>
<feature type="transmembrane region" description="Helical" evidence="2">
    <location>
        <begin position="358"/>
        <end position="376"/>
    </location>
</feature>
<keyword evidence="2" id="KW-0812">Transmembrane</keyword>
<dbReference type="RefSeq" id="WP_236777390.1">
    <property type="nucleotide sequence ID" value="NZ_CP018863.1"/>
</dbReference>
<feature type="transmembrane region" description="Helical" evidence="2">
    <location>
        <begin position="124"/>
        <end position="141"/>
    </location>
</feature>
<feature type="transmembrane region" description="Helical" evidence="2">
    <location>
        <begin position="326"/>
        <end position="346"/>
    </location>
</feature>
<keyword evidence="2" id="KW-0472">Membrane</keyword>
<name>A0A1H1FWU6_9MICC</name>
<feature type="transmembrane region" description="Helical" evidence="2">
    <location>
        <begin position="62"/>
        <end position="83"/>
    </location>
</feature>
<dbReference type="InterPro" id="IPR012429">
    <property type="entry name" value="HGSNAT_cat"/>
</dbReference>
<sequence length="413" mass="42696">MPKADDTSEGVQLPHSSEQVAGSRTPRVRGVDAARGVALLGMLAVNVLPAETANHGPTMTTMLLAGHAAALFAVLAGVSLAFISGGRRRFQGRPLLAAKAGLAVRGVLILGLGLLLGYAEPGPAIILAYYGVMFLLAVPLLGPPPWALVVIAVGSATLAPALLLGLQGDLPTVQTDNATFTDIFEEPVGSAGLLTFTGFYPAVPWMAYICAGMVIGRLNLSSRRSAARLLIGGVLLALLAWGVSAFLLGPAGGFGQLVASSPGLAADDVSEVFVYGPDSGLHGGSWWWLAVMAPYSSMPLELLHTIGMSAAVLGLVLLLGKAFDPIIGVLAPAGSMTLTLYSAHLLFVSTGFLGDRPFVSLAVQTGAAVIFAVVWHSTKGKGPLERPLGALSEKARNRIRHRHREALDPAAAE</sequence>
<reference evidence="4 5" key="1">
    <citation type="submission" date="2016-10" db="EMBL/GenBank/DDBJ databases">
        <authorList>
            <person name="de Groot N.N."/>
        </authorList>
    </citation>
    <scope>NUCLEOTIDE SEQUENCE [LARGE SCALE GENOMIC DNA]</scope>
    <source>
        <strain evidence="4 5">DSM 20117</strain>
    </source>
</reference>
<keyword evidence="5" id="KW-1185">Reference proteome</keyword>
<feature type="domain" description="Heparan-alpha-glucosaminide N-acetyltransferase catalytic" evidence="3">
    <location>
        <begin position="27"/>
        <end position="226"/>
    </location>
</feature>
<organism evidence="4 5">
    <name type="scientific">Crystallibacter crystallopoietes</name>
    <dbReference type="NCBI Taxonomy" id="37928"/>
    <lineage>
        <taxon>Bacteria</taxon>
        <taxon>Bacillati</taxon>
        <taxon>Actinomycetota</taxon>
        <taxon>Actinomycetes</taxon>
        <taxon>Micrococcales</taxon>
        <taxon>Micrococcaceae</taxon>
        <taxon>Crystallibacter</taxon>
    </lineage>
</organism>
<evidence type="ECO:0000256" key="2">
    <source>
        <dbReference type="SAM" id="Phobius"/>
    </source>
</evidence>
<evidence type="ECO:0000313" key="4">
    <source>
        <dbReference type="EMBL" id="SDR05370.1"/>
    </source>
</evidence>
<feature type="transmembrane region" description="Helical" evidence="2">
    <location>
        <begin position="227"/>
        <end position="248"/>
    </location>
</feature>
<evidence type="ECO:0000313" key="5">
    <source>
        <dbReference type="Proteomes" id="UP000181917"/>
    </source>
</evidence>
<feature type="transmembrane region" description="Helical" evidence="2">
    <location>
        <begin position="302"/>
        <end position="319"/>
    </location>
</feature>
<feature type="transmembrane region" description="Helical" evidence="2">
    <location>
        <begin position="95"/>
        <end position="118"/>
    </location>
</feature>
<dbReference type="Pfam" id="PF07786">
    <property type="entry name" value="HGSNAT_cat"/>
    <property type="match status" value="1"/>
</dbReference>
<feature type="transmembrane region" description="Helical" evidence="2">
    <location>
        <begin position="188"/>
        <end position="215"/>
    </location>
</feature>
<dbReference type="STRING" id="37928.SAMN04489742_3698"/>
<feature type="transmembrane region" description="Helical" evidence="2">
    <location>
        <begin position="148"/>
        <end position="168"/>
    </location>
</feature>
<dbReference type="Proteomes" id="UP000181917">
    <property type="component" value="Unassembled WGS sequence"/>
</dbReference>
<protein>
    <submittedName>
        <fullName evidence="4">Uncharacterized membrane protein YeiB</fullName>
    </submittedName>
</protein>
<proteinExistence type="predicted"/>
<keyword evidence="2" id="KW-1133">Transmembrane helix</keyword>
<evidence type="ECO:0000256" key="1">
    <source>
        <dbReference type="SAM" id="MobiDB-lite"/>
    </source>
</evidence>